<dbReference type="PANTHER" id="PTHR32024">
    <property type="entry name" value="TRK SYSTEM POTASSIUM UPTAKE PROTEIN TRKG-RELATED"/>
    <property type="match status" value="1"/>
</dbReference>
<keyword evidence="8 9" id="KW-0472">Membrane</keyword>
<feature type="transmembrane region" description="Helical" evidence="9">
    <location>
        <begin position="186"/>
        <end position="206"/>
    </location>
</feature>
<proteinExistence type="inferred from homology"/>
<keyword evidence="4" id="KW-1003">Cell membrane</keyword>
<organism evidence="10 11">
    <name type="scientific">Candidatus Solincola sediminis</name>
    <dbReference type="NCBI Taxonomy" id="1797199"/>
    <lineage>
        <taxon>Bacteria</taxon>
        <taxon>Bacillati</taxon>
        <taxon>Actinomycetota</taxon>
        <taxon>Candidatus Geothermincolia</taxon>
        <taxon>Candidatus Geothermincolales</taxon>
        <taxon>Candidatus Geothermincolaceae</taxon>
        <taxon>Candidatus Solincola</taxon>
    </lineage>
</organism>
<comment type="caution">
    <text evidence="10">The sequence shown here is derived from an EMBL/GenBank/DDBJ whole genome shotgun (WGS) entry which is preliminary data.</text>
</comment>
<dbReference type="PANTHER" id="PTHR32024:SF2">
    <property type="entry name" value="TRK SYSTEM POTASSIUM UPTAKE PROTEIN TRKG-RELATED"/>
    <property type="match status" value="1"/>
</dbReference>
<evidence type="ECO:0000256" key="4">
    <source>
        <dbReference type="ARBA" id="ARBA00022475"/>
    </source>
</evidence>
<sequence>MILRPAREDVKLIGWGIGRVILGVGLIMTVPLVVALLSTEWDTALDFLIGILACVAFWLFMEITCHVKKDLTWLHGLIVASGGWLAAMIFGAIPHILSGHFKSFLDACFDLMSGYTTTGLFLLQDLDHASHGLNMWRHLLTYAGGQGIIVIALTFLFAGTAGAFKIYASEGKEEKLLPNVINTARAIWMISLTYLVVGSLFIWLALLKEGMPVARGGLHSVWLFMGAWSTGGFAPQSLNLLYYHSFWVQILTLVIFVIGSFNFVLHYEVWTGNRREIYRNVETRSFTTTMLLGTVMLSLGFGKIGLFTNFGEFFSKGLYNLASAHTTTGNGTVFSISFVNEFGLIAMWALILVMAIGASAASTGGGFKGLRMGIVFKYIRGEIRRLASPESAVVAEKVHHVHDVWLDDALVKGVLFVLVCYVVIYALGGVIGIMYGYDPSVAIFDSVSAGSNTGLSAGLTGPLMPALMKVYYIFMMWAGRLEFISVIALFSFGGAILRGRGARRKKR</sequence>
<feature type="transmembrane region" description="Helical" evidence="9">
    <location>
        <begin position="345"/>
        <end position="367"/>
    </location>
</feature>
<accession>A0A1F2WPZ2</accession>
<dbReference type="EMBL" id="MELK01000019">
    <property type="protein sequence ID" value="OFW58952.1"/>
    <property type="molecule type" value="Genomic_DNA"/>
</dbReference>
<name>A0A1F2WPZ2_9ACTN</name>
<evidence type="ECO:0000256" key="8">
    <source>
        <dbReference type="ARBA" id="ARBA00023136"/>
    </source>
</evidence>
<feature type="transmembrane region" description="Helical" evidence="9">
    <location>
        <begin position="144"/>
        <end position="166"/>
    </location>
</feature>
<evidence type="ECO:0000256" key="9">
    <source>
        <dbReference type="SAM" id="Phobius"/>
    </source>
</evidence>
<feature type="transmembrane region" description="Helical" evidence="9">
    <location>
        <begin position="470"/>
        <end position="497"/>
    </location>
</feature>
<evidence type="ECO:0000313" key="10">
    <source>
        <dbReference type="EMBL" id="OFW58952.1"/>
    </source>
</evidence>
<dbReference type="Proteomes" id="UP000177876">
    <property type="component" value="Unassembled WGS sequence"/>
</dbReference>
<dbReference type="GO" id="GO:0008324">
    <property type="term" value="F:monoatomic cation transmembrane transporter activity"/>
    <property type="evidence" value="ECO:0007669"/>
    <property type="project" value="InterPro"/>
</dbReference>
<comment type="subcellular location">
    <subcellularLocation>
        <location evidence="1">Cell membrane</location>
        <topology evidence="1">Multi-pass membrane protein</topology>
    </subcellularLocation>
</comment>
<keyword evidence="7" id="KW-0406">Ion transport</keyword>
<evidence type="ECO:0000256" key="7">
    <source>
        <dbReference type="ARBA" id="ARBA00023065"/>
    </source>
</evidence>
<dbReference type="InterPro" id="IPR003445">
    <property type="entry name" value="Cat_transpt"/>
</dbReference>
<keyword evidence="5 9" id="KW-0812">Transmembrane</keyword>
<gene>
    <name evidence="10" type="ORF">A2Y75_00220</name>
</gene>
<protein>
    <recommendedName>
        <fullName evidence="12">Cation transporter</fullName>
    </recommendedName>
</protein>
<reference evidence="10 11" key="1">
    <citation type="journal article" date="2016" name="Nat. Commun.">
        <title>Thousands of microbial genomes shed light on interconnected biogeochemical processes in an aquifer system.</title>
        <authorList>
            <person name="Anantharaman K."/>
            <person name="Brown C.T."/>
            <person name="Hug L.A."/>
            <person name="Sharon I."/>
            <person name="Castelle C.J."/>
            <person name="Probst A.J."/>
            <person name="Thomas B.C."/>
            <person name="Singh A."/>
            <person name="Wilkins M.J."/>
            <person name="Karaoz U."/>
            <person name="Brodie E.L."/>
            <person name="Williams K.H."/>
            <person name="Hubbard S.S."/>
            <person name="Banfield J.F."/>
        </authorList>
    </citation>
    <scope>NUCLEOTIDE SEQUENCE [LARGE SCALE GENOMIC DNA]</scope>
</reference>
<feature type="transmembrane region" description="Helical" evidence="9">
    <location>
        <begin position="286"/>
        <end position="306"/>
    </location>
</feature>
<comment type="similarity">
    <text evidence="2">Belongs to the TrkH potassium transport family.</text>
</comment>
<dbReference type="AlphaFoldDB" id="A0A1F2WPZ2"/>
<feature type="transmembrane region" description="Helical" evidence="9">
    <location>
        <begin position="414"/>
        <end position="437"/>
    </location>
</feature>
<feature type="transmembrane region" description="Helical" evidence="9">
    <location>
        <begin position="12"/>
        <end position="37"/>
    </location>
</feature>
<keyword evidence="3" id="KW-0813">Transport</keyword>
<evidence type="ECO:0000256" key="1">
    <source>
        <dbReference type="ARBA" id="ARBA00004651"/>
    </source>
</evidence>
<evidence type="ECO:0000256" key="6">
    <source>
        <dbReference type="ARBA" id="ARBA00022989"/>
    </source>
</evidence>
<feature type="transmembrane region" description="Helical" evidence="9">
    <location>
        <begin position="246"/>
        <end position="265"/>
    </location>
</feature>
<evidence type="ECO:0008006" key="12">
    <source>
        <dbReference type="Google" id="ProtNLM"/>
    </source>
</evidence>
<evidence type="ECO:0000256" key="5">
    <source>
        <dbReference type="ARBA" id="ARBA00022692"/>
    </source>
</evidence>
<dbReference type="GO" id="GO:0030001">
    <property type="term" value="P:metal ion transport"/>
    <property type="evidence" value="ECO:0007669"/>
    <property type="project" value="UniProtKB-ARBA"/>
</dbReference>
<evidence type="ECO:0000256" key="3">
    <source>
        <dbReference type="ARBA" id="ARBA00022448"/>
    </source>
</evidence>
<evidence type="ECO:0000256" key="2">
    <source>
        <dbReference type="ARBA" id="ARBA00009137"/>
    </source>
</evidence>
<keyword evidence="6 9" id="KW-1133">Transmembrane helix</keyword>
<dbReference type="STRING" id="1797197.A2Y75_00220"/>
<feature type="transmembrane region" description="Helical" evidence="9">
    <location>
        <begin position="73"/>
        <end position="97"/>
    </location>
</feature>
<dbReference type="Pfam" id="PF02386">
    <property type="entry name" value="TrkH"/>
    <property type="match status" value="1"/>
</dbReference>
<evidence type="ECO:0000313" key="11">
    <source>
        <dbReference type="Proteomes" id="UP000177876"/>
    </source>
</evidence>
<dbReference type="GO" id="GO:0005886">
    <property type="term" value="C:plasma membrane"/>
    <property type="evidence" value="ECO:0007669"/>
    <property type="project" value="UniProtKB-SubCell"/>
</dbReference>
<feature type="transmembrane region" description="Helical" evidence="9">
    <location>
        <begin position="43"/>
        <end position="61"/>
    </location>
</feature>